<dbReference type="PANTHER" id="PTHR10434:SF9">
    <property type="entry name" value="PHOSPHOLIPID_GLYCEROL ACYLTRANSFERASE DOMAIN-CONTAINING PROTEIN"/>
    <property type="match status" value="1"/>
</dbReference>
<comment type="caution">
    <text evidence="5">The sequence shown here is derived from an EMBL/GenBank/DDBJ whole genome shotgun (WGS) entry which is preliminary data.</text>
</comment>
<dbReference type="SMART" id="SM00563">
    <property type="entry name" value="PlsC"/>
    <property type="match status" value="1"/>
</dbReference>
<evidence type="ECO:0000256" key="3">
    <source>
        <dbReference type="ARBA" id="ARBA00023315"/>
    </source>
</evidence>
<evidence type="ECO:0000256" key="1">
    <source>
        <dbReference type="ARBA" id="ARBA00005189"/>
    </source>
</evidence>
<dbReference type="SUPFAM" id="SSF69593">
    <property type="entry name" value="Glycerol-3-phosphate (1)-acyltransferase"/>
    <property type="match status" value="1"/>
</dbReference>
<dbReference type="GO" id="GO:0006654">
    <property type="term" value="P:phosphatidic acid biosynthetic process"/>
    <property type="evidence" value="ECO:0007669"/>
    <property type="project" value="TreeGrafter"/>
</dbReference>
<dbReference type="Proteomes" id="UP000298438">
    <property type="component" value="Unassembled WGS sequence"/>
</dbReference>
<dbReference type="OrthoDB" id="9796839at2"/>
<proteinExistence type="predicted"/>
<keyword evidence="3 5" id="KW-0012">Acyltransferase</keyword>
<evidence type="ECO:0000256" key="2">
    <source>
        <dbReference type="ARBA" id="ARBA00022679"/>
    </source>
</evidence>
<dbReference type="EMBL" id="SPVF01000106">
    <property type="protein sequence ID" value="TFW22404.1"/>
    <property type="molecule type" value="Genomic_DNA"/>
</dbReference>
<feature type="domain" description="Phospholipid/glycerol acyltransferase" evidence="4">
    <location>
        <begin position="54"/>
        <end position="170"/>
    </location>
</feature>
<name>A0A4Y9SFS3_9BURK</name>
<keyword evidence="2 5" id="KW-0808">Transferase</keyword>
<dbReference type="InterPro" id="IPR002123">
    <property type="entry name" value="Plipid/glycerol_acylTrfase"/>
</dbReference>
<dbReference type="GO" id="GO:0003841">
    <property type="term" value="F:1-acylglycerol-3-phosphate O-acyltransferase activity"/>
    <property type="evidence" value="ECO:0007669"/>
    <property type="project" value="TreeGrafter"/>
</dbReference>
<organism evidence="5 6">
    <name type="scientific">Zemynaea arenosa</name>
    <dbReference type="NCBI Taxonomy" id="2561931"/>
    <lineage>
        <taxon>Bacteria</taxon>
        <taxon>Pseudomonadati</taxon>
        <taxon>Pseudomonadota</taxon>
        <taxon>Betaproteobacteria</taxon>
        <taxon>Burkholderiales</taxon>
        <taxon>Oxalobacteraceae</taxon>
        <taxon>Telluria group</taxon>
        <taxon>Zemynaea</taxon>
    </lineage>
</organism>
<gene>
    <name evidence="5" type="ORF">E4L96_07680</name>
</gene>
<reference evidence="5 6" key="1">
    <citation type="submission" date="2019-03" db="EMBL/GenBank/DDBJ databases">
        <title>Draft Genome Sequence of Massilia arenosa sp. nov., a Novel Massilia Species Isolated from a Sandy-loam Maize Soil.</title>
        <authorList>
            <person name="Raths R."/>
            <person name="Peta V."/>
            <person name="Bucking H."/>
        </authorList>
    </citation>
    <scope>NUCLEOTIDE SEQUENCE [LARGE SCALE GENOMIC DNA]</scope>
    <source>
        <strain evidence="5 6">MC02</strain>
    </source>
</reference>
<evidence type="ECO:0000259" key="4">
    <source>
        <dbReference type="SMART" id="SM00563"/>
    </source>
</evidence>
<dbReference type="AlphaFoldDB" id="A0A4Y9SFS3"/>
<dbReference type="Pfam" id="PF01553">
    <property type="entry name" value="Acyltransferase"/>
    <property type="match status" value="1"/>
</dbReference>
<evidence type="ECO:0000313" key="6">
    <source>
        <dbReference type="Proteomes" id="UP000298438"/>
    </source>
</evidence>
<comment type="pathway">
    <text evidence="1">Lipid metabolism.</text>
</comment>
<evidence type="ECO:0000313" key="5">
    <source>
        <dbReference type="EMBL" id="TFW22404.1"/>
    </source>
</evidence>
<protein>
    <submittedName>
        <fullName evidence="5">Glycerol acyltransferase</fullName>
    </submittedName>
</protein>
<accession>A0A4Y9SFS3</accession>
<dbReference type="PANTHER" id="PTHR10434">
    <property type="entry name" value="1-ACYL-SN-GLYCEROL-3-PHOSPHATE ACYLTRANSFERASE"/>
    <property type="match status" value="1"/>
</dbReference>
<sequence length="229" mass="26138">MRPLYFWTAILENSDQYYLRPQDLPTWQQRLSLRILNLLGWRLRFKSLPGPHGVVVVYPHTSNWDVFTGLFCKWAIGLPFRWLAKEKLFRGIAGKTIGPVLRSWGAVPVERGTASGAITRLAETMKKSDWFWLALAPEGTRSYKPHWRSGFYHLAVTAKVPLLVVYIDYPRKEWGVVDYLDLTGDQETDMAAIRAVYEGHHGKFPELESKIELAPPRGDDPAGAGRMQA</sequence>
<keyword evidence="6" id="KW-1185">Reference proteome</keyword>